<gene>
    <name evidence="2" type="primary">LOC142163891</name>
</gene>
<accession>A0AC58RWP4</accession>
<evidence type="ECO:0000313" key="1">
    <source>
        <dbReference type="Proteomes" id="UP000790787"/>
    </source>
</evidence>
<evidence type="ECO:0000313" key="2">
    <source>
        <dbReference type="RefSeq" id="XP_075077145.1"/>
    </source>
</evidence>
<name>A0AC58RWP4_TOBAC</name>
<reference evidence="1" key="1">
    <citation type="journal article" date="2014" name="Nat. Commun.">
        <title>The tobacco genome sequence and its comparison with those of tomato and potato.</title>
        <authorList>
            <person name="Sierro N."/>
            <person name="Battey J.N."/>
            <person name="Ouadi S."/>
            <person name="Bakaher N."/>
            <person name="Bovet L."/>
            <person name="Willig A."/>
            <person name="Goepfert S."/>
            <person name="Peitsch M.C."/>
            <person name="Ivanov N.V."/>
        </authorList>
    </citation>
    <scope>NUCLEOTIDE SEQUENCE [LARGE SCALE GENOMIC DNA]</scope>
</reference>
<proteinExistence type="predicted"/>
<keyword evidence="1" id="KW-1185">Reference proteome</keyword>
<organism evidence="1 2">
    <name type="scientific">Nicotiana tabacum</name>
    <name type="common">Common tobacco</name>
    <dbReference type="NCBI Taxonomy" id="4097"/>
    <lineage>
        <taxon>Eukaryota</taxon>
        <taxon>Viridiplantae</taxon>
        <taxon>Streptophyta</taxon>
        <taxon>Embryophyta</taxon>
        <taxon>Tracheophyta</taxon>
        <taxon>Spermatophyta</taxon>
        <taxon>Magnoliopsida</taxon>
        <taxon>eudicotyledons</taxon>
        <taxon>Gunneridae</taxon>
        <taxon>Pentapetalae</taxon>
        <taxon>asterids</taxon>
        <taxon>lamiids</taxon>
        <taxon>Solanales</taxon>
        <taxon>Solanaceae</taxon>
        <taxon>Nicotianoideae</taxon>
        <taxon>Nicotianeae</taxon>
        <taxon>Nicotiana</taxon>
    </lineage>
</organism>
<dbReference type="Proteomes" id="UP000790787">
    <property type="component" value="Chromosome 9"/>
</dbReference>
<reference evidence="2" key="2">
    <citation type="submission" date="2025-08" db="UniProtKB">
        <authorList>
            <consortium name="RefSeq"/>
        </authorList>
    </citation>
    <scope>IDENTIFICATION</scope>
    <source>
        <tissue evidence="2">Leaf</tissue>
    </source>
</reference>
<dbReference type="RefSeq" id="XP_075077145.1">
    <property type="nucleotide sequence ID" value="XM_075221044.1"/>
</dbReference>
<protein>
    <submittedName>
        <fullName evidence="2">Uncharacterized protein LOC142163891</fullName>
    </submittedName>
</protein>
<sequence length="463" mass="53084">MLLSEFHIAYITQKAIKGRALADHLAENLVDGDYEPLTTYYPDEEVLFAGEDIAKSYLGWRMFFDGATNFKGVEIRAVLISESGQHYPASAKIRFPYTSNMAEYEACILGIIMHPEKKYIDTRLAFSEGSVRLHFHIDKDPDGKPWYHDIRRFLATREYPENATNSQKLFEEIHAGTCGTHINGFTLAMNILRAGYFWMTMESDSIRNVQMCHRCQIHGDFIQVPPNELNVMASIYKAITKKVVADFVRKNIVCRFEIPESIIIDNAANLNSELMREICEKFKIVHRSSTANRPQMNGAVEAANKNIKRILRKIVDNHRQWHMTLSFALLFYRTTMTTSTRATPHMLVYGIEAVISAEVEIPSLRVIQQAKLDDAEWIQVRQEQLMLIDEKRMKAVSHGQLYYNRMASAFNKTVKPRQFTPGINRKQGSVETTLGKMMNPPPSQDYLPLLHYLNFSGTSKANL</sequence>